<dbReference type="InterPro" id="IPR002656">
    <property type="entry name" value="Acyl_transf_3_dom"/>
</dbReference>
<feature type="transmembrane region" description="Helical" evidence="1">
    <location>
        <begin position="300"/>
        <end position="319"/>
    </location>
</feature>
<accession>A0A2C9DCE4</accession>
<keyword evidence="3" id="KW-0012">Acyltransferase</keyword>
<keyword evidence="3" id="KW-0808">Transferase</keyword>
<dbReference type="InterPro" id="IPR050879">
    <property type="entry name" value="Acyltransferase_3"/>
</dbReference>
<dbReference type="AlphaFoldDB" id="A0A2C9DCE4"/>
<keyword evidence="1" id="KW-1133">Transmembrane helix</keyword>
<feature type="transmembrane region" description="Helical" evidence="1">
    <location>
        <begin position="239"/>
        <end position="257"/>
    </location>
</feature>
<protein>
    <submittedName>
        <fullName evidence="3">Acyltransferase family protein</fullName>
    </submittedName>
</protein>
<dbReference type="OrthoDB" id="9796461at2"/>
<feature type="transmembrane region" description="Helical" evidence="1">
    <location>
        <begin position="211"/>
        <end position="227"/>
    </location>
</feature>
<gene>
    <name evidence="3" type="ORF">HDIA_4461</name>
</gene>
<dbReference type="GO" id="GO:0016020">
    <property type="term" value="C:membrane"/>
    <property type="evidence" value="ECO:0007669"/>
    <property type="project" value="TreeGrafter"/>
</dbReference>
<evidence type="ECO:0000313" key="4">
    <source>
        <dbReference type="Proteomes" id="UP000223606"/>
    </source>
</evidence>
<dbReference type="KEGG" id="hdi:HDIA_4461"/>
<feature type="domain" description="Acyltransferase 3" evidence="2">
    <location>
        <begin position="15"/>
        <end position="346"/>
    </location>
</feature>
<feature type="transmembrane region" description="Helical" evidence="1">
    <location>
        <begin position="165"/>
        <end position="182"/>
    </location>
</feature>
<dbReference type="GO" id="GO:0000271">
    <property type="term" value="P:polysaccharide biosynthetic process"/>
    <property type="evidence" value="ECO:0007669"/>
    <property type="project" value="TreeGrafter"/>
</dbReference>
<dbReference type="Proteomes" id="UP000223606">
    <property type="component" value="Chromosome 1"/>
</dbReference>
<name>A0A2C9DCE4_9HYPH</name>
<proteinExistence type="predicted"/>
<feature type="transmembrane region" description="Helical" evidence="1">
    <location>
        <begin position="269"/>
        <end position="288"/>
    </location>
</feature>
<sequence>MTSKTIPAFRPLSEAYLDLIRGIAANLVLVEHTSRIFWGEPILPFGTIGVTFFFLISGFLIMNSAWRRFGAPGPQLESFLIDRTSRIFTAFVPVLVIVALVVPFLVSGNWSQPGISKGPVAFIANLFLLNDYPLFQITSRLLHTFQFHVRSYETAEPFWTIPIEYWIYVVFGIFMFCFVNGYRMRGLLLPVLFVVALPVVIWNSFAGGGDSLTLIWCVGALFGYVFIRQFTMSRQRIAMVAAAITGFGLIGFMGRVAQNGFVGYEVQTTIFAAMILFGLLFMINQLDVRFRLLEKLAQGFASYSYSLYLIHNTVLIIVYENIHPANASLTPIIGMVAAHLVAMGCYWCFERHHKTVARYWKARLSRRTADEPAPAFASS</sequence>
<feature type="transmembrane region" description="Helical" evidence="1">
    <location>
        <begin position="87"/>
        <end position="106"/>
    </location>
</feature>
<keyword evidence="1" id="KW-0472">Membrane</keyword>
<evidence type="ECO:0000259" key="2">
    <source>
        <dbReference type="Pfam" id="PF01757"/>
    </source>
</evidence>
<dbReference type="RefSeq" id="WP_099558180.1">
    <property type="nucleotide sequence ID" value="NZ_LT960614.1"/>
</dbReference>
<feature type="transmembrane region" description="Helical" evidence="1">
    <location>
        <begin position="187"/>
        <end position="205"/>
    </location>
</feature>
<organism evidence="3 4">
    <name type="scientific">Hartmannibacter diazotrophicus</name>
    <dbReference type="NCBI Taxonomy" id="1482074"/>
    <lineage>
        <taxon>Bacteria</taxon>
        <taxon>Pseudomonadati</taxon>
        <taxon>Pseudomonadota</taxon>
        <taxon>Alphaproteobacteria</taxon>
        <taxon>Hyphomicrobiales</taxon>
        <taxon>Pleomorphomonadaceae</taxon>
        <taxon>Hartmannibacter</taxon>
    </lineage>
</organism>
<feature type="transmembrane region" description="Helical" evidence="1">
    <location>
        <begin position="331"/>
        <end position="349"/>
    </location>
</feature>
<keyword evidence="4" id="KW-1185">Reference proteome</keyword>
<dbReference type="Pfam" id="PF01757">
    <property type="entry name" value="Acyl_transf_3"/>
    <property type="match status" value="1"/>
</dbReference>
<reference evidence="4" key="1">
    <citation type="submission" date="2017-09" db="EMBL/GenBank/DDBJ databases">
        <title>Genome sequence of Nannocystis excedens DSM 71.</title>
        <authorList>
            <person name="Blom J."/>
        </authorList>
    </citation>
    <scope>NUCLEOTIDE SEQUENCE [LARGE SCALE GENOMIC DNA]</scope>
    <source>
        <strain evidence="4">type strain: E19</strain>
    </source>
</reference>
<dbReference type="EMBL" id="LT960614">
    <property type="protein sequence ID" value="SON58002.1"/>
    <property type="molecule type" value="Genomic_DNA"/>
</dbReference>
<evidence type="ECO:0000256" key="1">
    <source>
        <dbReference type="SAM" id="Phobius"/>
    </source>
</evidence>
<dbReference type="GO" id="GO:0016747">
    <property type="term" value="F:acyltransferase activity, transferring groups other than amino-acyl groups"/>
    <property type="evidence" value="ECO:0007669"/>
    <property type="project" value="InterPro"/>
</dbReference>
<evidence type="ECO:0000313" key="3">
    <source>
        <dbReference type="EMBL" id="SON58002.1"/>
    </source>
</evidence>
<dbReference type="PANTHER" id="PTHR23028:SF53">
    <property type="entry name" value="ACYL_TRANSF_3 DOMAIN-CONTAINING PROTEIN"/>
    <property type="match status" value="1"/>
</dbReference>
<keyword evidence="1" id="KW-0812">Transmembrane</keyword>
<dbReference type="PANTHER" id="PTHR23028">
    <property type="entry name" value="ACETYLTRANSFERASE"/>
    <property type="match status" value="1"/>
</dbReference>
<feature type="transmembrane region" description="Helical" evidence="1">
    <location>
        <begin position="42"/>
        <end position="66"/>
    </location>
</feature>